<comment type="caution">
    <text evidence="1">The sequence shown here is derived from an EMBL/GenBank/DDBJ whole genome shotgun (WGS) entry which is preliminary data.</text>
</comment>
<evidence type="ECO:0008006" key="2">
    <source>
        <dbReference type="Google" id="ProtNLM"/>
    </source>
</evidence>
<gene>
    <name evidence="1" type="ORF">LCGC14_3061200</name>
</gene>
<proteinExistence type="predicted"/>
<evidence type="ECO:0000313" key="1">
    <source>
        <dbReference type="EMBL" id="KKK56767.1"/>
    </source>
</evidence>
<dbReference type="GO" id="GO:0003676">
    <property type="term" value="F:nucleic acid binding"/>
    <property type="evidence" value="ECO:0007669"/>
    <property type="project" value="InterPro"/>
</dbReference>
<dbReference type="InterPro" id="IPR011856">
    <property type="entry name" value="tRNA_endonuc-like_dom_sf"/>
</dbReference>
<dbReference type="Gene3D" id="3.40.1350.10">
    <property type="match status" value="1"/>
</dbReference>
<accession>A0A0F8WIR7</accession>
<name>A0A0F8WIR7_9ZZZZ</name>
<protein>
    <recommendedName>
        <fullName evidence="2">VRR-NUC domain-containing protein</fullName>
    </recommendedName>
</protein>
<dbReference type="AlphaFoldDB" id="A0A0F8WIR7"/>
<organism evidence="1">
    <name type="scientific">marine sediment metagenome</name>
    <dbReference type="NCBI Taxonomy" id="412755"/>
    <lineage>
        <taxon>unclassified sequences</taxon>
        <taxon>metagenomes</taxon>
        <taxon>ecological metagenomes</taxon>
    </lineage>
</organism>
<dbReference type="EMBL" id="LAZR01064825">
    <property type="protein sequence ID" value="KKK56767.1"/>
    <property type="molecule type" value="Genomic_DNA"/>
</dbReference>
<sequence>MTSPISERDFQSQVIDLARQIGWRLSHFRPGQTAGGRWATQMSGDIGYPDLTLVRGDRLIFAELKTANGQASDDQVDWLYALDNVEYVTAQLWRPHDLDTIATLLSHRPDPTTDPVGAPV</sequence>
<reference evidence="1" key="1">
    <citation type="journal article" date="2015" name="Nature">
        <title>Complex archaea that bridge the gap between prokaryotes and eukaryotes.</title>
        <authorList>
            <person name="Spang A."/>
            <person name="Saw J.H."/>
            <person name="Jorgensen S.L."/>
            <person name="Zaremba-Niedzwiedzka K."/>
            <person name="Martijn J."/>
            <person name="Lind A.E."/>
            <person name="van Eijk R."/>
            <person name="Schleper C."/>
            <person name="Guy L."/>
            <person name="Ettema T.J."/>
        </authorList>
    </citation>
    <scope>NUCLEOTIDE SEQUENCE</scope>
</reference>